<protein>
    <recommendedName>
        <fullName evidence="4">DedA family protein</fullName>
    </recommendedName>
</protein>
<feature type="transmembrane region" description="Helical" evidence="1">
    <location>
        <begin position="90"/>
        <end position="110"/>
    </location>
</feature>
<reference evidence="2" key="1">
    <citation type="submission" date="2023-06" db="EMBL/GenBank/DDBJ databases">
        <title>Robiginitalea aurantiacus sp. nov. and Algoriphagus sediminis sp. nov., isolated from coastal sediment.</title>
        <authorList>
            <person name="Zhou Z.Y."/>
            <person name="An J."/>
            <person name="Jia Y.W."/>
            <person name="Du Z.J."/>
        </authorList>
    </citation>
    <scope>NUCLEOTIDE SEQUENCE</scope>
    <source>
        <strain evidence="2">C2-7</strain>
    </source>
</reference>
<dbReference type="EMBL" id="JAUEPH010000005">
    <property type="protein sequence ID" value="MDN3205105.1"/>
    <property type="molecule type" value="Genomic_DNA"/>
</dbReference>
<gene>
    <name evidence="2" type="ORF">QVH07_13160</name>
</gene>
<dbReference type="RefSeq" id="WP_290001046.1">
    <property type="nucleotide sequence ID" value="NZ_JAUEPH010000005.1"/>
</dbReference>
<name>A0ABT7YF05_9BACT</name>
<evidence type="ECO:0000313" key="3">
    <source>
        <dbReference type="Proteomes" id="UP001171916"/>
    </source>
</evidence>
<keyword evidence="1" id="KW-0472">Membrane</keyword>
<keyword evidence="1" id="KW-1133">Transmembrane helix</keyword>
<organism evidence="2 3">
    <name type="scientific">Algoriphagus sediminis</name>
    <dbReference type="NCBI Taxonomy" id="3057113"/>
    <lineage>
        <taxon>Bacteria</taxon>
        <taxon>Pseudomonadati</taxon>
        <taxon>Bacteroidota</taxon>
        <taxon>Cytophagia</taxon>
        <taxon>Cytophagales</taxon>
        <taxon>Cyclobacteriaceae</taxon>
        <taxon>Algoriphagus</taxon>
    </lineage>
</organism>
<evidence type="ECO:0008006" key="4">
    <source>
        <dbReference type="Google" id="ProtNLM"/>
    </source>
</evidence>
<feature type="transmembrane region" description="Helical" evidence="1">
    <location>
        <begin position="6"/>
        <end position="25"/>
    </location>
</feature>
<evidence type="ECO:0000256" key="1">
    <source>
        <dbReference type="SAM" id="Phobius"/>
    </source>
</evidence>
<dbReference type="Proteomes" id="UP001171916">
    <property type="component" value="Unassembled WGS sequence"/>
</dbReference>
<feature type="transmembrane region" description="Helical" evidence="1">
    <location>
        <begin position="122"/>
        <end position="145"/>
    </location>
</feature>
<keyword evidence="1" id="KW-0812">Transmembrane</keyword>
<keyword evidence="3" id="KW-1185">Reference proteome</keyword>
<accession>A0ABT7YF05</accession>
<evidence type="ECO:0000313" key="2">
    <source>
        <dbReference type="EMBL" id="MDN3205105.1"/>
    </source>
</evidence>
<feature type="transmembrane region" description="Helical" evidence="1">
    <location>
        <begin position="37"/>
        <end position="58"/>
    </location>
</feature>
<proteinExistence type="predicted"/>
<comment type="caution">
    <text evidence="2">The sequence shown here is derived from an EMBL/GenBank/DDBJ whole genome shotgun (WGS) entry which is preliminary data.</text>
</comment>
<sequence>MSESFLTFLGIYFLCWFKFISGPLLGSLAGYGVGKTILVTVTGTMSSVFVFTFVGQYLKKLWNHYFPKPKFTKRNRDIIKIWNKFGQLGIAFLTPLILTPIGGTLILVSFGTKRRRIYFHMLWSSTMWSTIFAFTIDNILAIPFFENLLLQGIG</sequence>